<evidence type="ECO:0000313" key="2">
    <source>
        <dbReference type="EMBL" id="POY74846.1"/>
    </source>
</evidence>
<accession>A0A2S5BDJ0</accession>
<dbReference type="STRING" id="741276.A0A2S5BDJ0"/>
<dbReference type="Proteomes" id="UP000237144">
    <property type="component" value="Unassembled WGS sequence"/>
</dbReference>
<dbReference type="OrthoDB" id="5360893at2759"/>
<name>A0A2S5BDJ0_9BASI</name>
<dbReference type="SUPFAM" id="SSF51658">
    <property type="entry name" value="Xylose isomerase-like"/>
    <property type="match status" value="1"/>
</dbReference>
<keyword evidence="3" id="KW-1185">Reference proteome</keyword>
<dbReference type="Pfam" id="PF01261">
    <property type="entry name" value="AP_endonuc_2"/>
    <property type="match status" value="1"/>
</dbReference>
<sequence length="345" mass="38800">MPTQLTRESLATIPLCYATCSLGKSTDSLAIRLHAISRAGFSHIEFSFPDLLAHASVSTGRDVADDDYDTLCRIAEEEIRPMIERERLKVFILQPFGKFEGWKEGSQEWDGVEGWIRIMKTVGTDTLQVGSSDAENIDTSRDKLVSDLQKLCDRLEKDGFKLAYENWCWSTHAPTWKQAWQLIKAVDRDNIGYNPDSFQIAGAEWADPTQEDGLVAAESDGERDRRFQESLDEMAATIPGDKIYFYQISDAYRVDPPLEDKTIDDLRPRGRWSGAYRPFPYGEGYLPVEKVTRAVLQTGFRGIFSLEVFDGGKDGQGKDVNLAEFAQDAMLSVQKLLDSVAEDSP</sequence>
<evidence type="ECO:0000313" key="3">
    <source>
        <dbReference type="Proteomes" id="UP000237144"/>
    </source>
</evidence>
<dbReference type="InterPro" id="IPR050312">
    <property type="entry name" value="IolE/XylAMocC-like"/>
</dbReference>
<reference evidence="2 3" key="1">
    <citation type="journal article" date="2018" name="Front. Microbiol.">
        <title>Prospects for Fungal Bioremediation of Acidic Radioactive Waste Sites: Characterization and Genome Sequence of Rhodotorula taiwanensis MD1149.</title>
        <authorList>
            <person name="Tkavc R."/>
            <person name="Matrosova V.Y."/>
            <person name="Grichenko O.E."/>
            <person name="Gostincar C."/>
            <person name="Volpe R.P."/>
            <person name="Klimenkova P."/>
            <person name="Gaidamakova E.K."/>
            <person name="Zhou C.E."/>
            <person name="Stewart B.J."/>
            <person name="Lyman M.G."/>
            <person name="Malfatti S.A."/>
            <person name="Rubinfeld B."/>
            <person name="Courtot M."/>
            <person name="Singh J."/>
            <person name="Dalgard C.L."/>
            <person name="Hamilton T."/>
            <person name="Frey K.G."/>
            <person name="Gunde-Cimerman N."/>
            <person name="Dugan L."/>
            <person name="Daly M.J."/>
        </authorList>
    </citation>
    <scope>NUCLEOTIDE SEQUENCE [LARGE SCALE GENOMIC DNA]</scope>
    <source>
        <strain evidence="2 3">MD1149</strain>
    </source>
</reference>
<comment type="caution">
    <text evidence="2">The sequence shown here is derived from an EMBL/GenBank/DDBJ whole genome shotgun (WGS) entry which is preliminary data.</text>
</comment>
<feature type="domain" description="Xylose isomerase-like TIM barrel" evidence="1">
    <location>
        <begin position="34"/>
        <end position="312"/>
    </location>
</feature>
<dbReference type="PANTHER" id="PTHR12110:SF56">
    <property type="entry name" value="DEHYDRATASE, PUTATIVE (AFU_ORTHOLOGUE AFUA_6G08740)-RELATED"/>
    <property type="match status" value="1"/>
</dbReference>
<dbReference type="Gene3D" id="3.20.20.150">
    <property type="entry name" value="Divalent-metal-dependent TIM barrel enzymes"/>
    <property type="match status" value="1"/>
</dbReference>
<dbReference type="EMBL" id="PJQD01000021">
    <property type="protein sequence ID" value="POY74846.1"/>
    <property type="molecule type" value="Genomic_DNA"/>
</dbReference>
<protein>
    <recommendedName>
        <fullName evidence="1">Xylose isomerase-like TIM barrel domain-containing protein</fullName>
    </recommendedName>
</protein>
<evidence type="ECO:0000259" key="1">
    <source>
        <dbReference type="Pfam" id="PF01261"/>
    </source>
</evidence>
<dbReference type="PANTHER" id="PTHR12110">
    <property type="entry name" value="HYDROXYPYRUVATE ISOMERASE"/>
    <property type="match status" value="1"/>
</dbReference>
<proteinExistence type="predicted"/>
<organism evidence="2 3">
    <name type="scientific">Rhodotorula taiwanensis</name>
    <dbReference type="NCBI Taxonomy" id="741276"/>
    <lineage>
        <taxon>Eukaryota</taxon>
        <taxon>Fungi</taxon>
        <taxon>Dikarya</taxon>
        <taxon>Basidiomycota</taxon>
        <taxon>Pucciniomycotina</taxon>
        <taxon>Microbotryomycetes</taxon>
        <taxon>Sporidiobolales</taxon>
        <taxon>Sporidiobolaceae</taxon>
        <taxon>Rhodotorula</taxon>
    </lineage>
</organism>
<dbReference type="InterPro" id="IPR013022">
    <property type="entry name" value="Xyl_isomerase-like_TIM-brl"/>
</dbReference>
<dbReference type="InterPro" id="IPR036237">
    <property type="entry name" value="Xyl_isomerase-like_sf"/>
</dbReference>
<dbReference type="AlphaFoldDB" id="A0A2S5BDJ0"/>
<gene>
    <name evidence="2" type="ORF">BMF94_2119</name>
</gene>